<comment type="subunit">
    <text evidence="2">Homotetramer.</text>
</comment>
<sequence>MKAVLLETFGAPESFSIGEIPTPAVRPGHVLIRVAASSVNPIDARIRQGLMPNLAPPAPAVLHGDVAGTVEAVGEGVTKFRPGDEVYGLAGGFKGFGGALAEYMLADAELIARKPASLSMSEAAALPVVALTAWQGLFDRARLQPGQQVLVHAAAGGVGHIAIQLAKWGGADVFATASSGAKLDIASRLGADGVIDYRTEPVEDYVRRCSDGGQGFGVVFDTVGKDNLDRSFAAARTGGHVVAIAARSTHDLSPLHAKGLTLHVVFTVLPLLTGVGRKHQGETLERLARLADEGHLRPLLDETRYTFRDAAGAHRRLESGSAIGKVVLTNDL</sequence>
<dbReference type="Pfam" id="PF13602">
    <property type="entry name" value="ADH_zinc_N_2"/>
    <property type="match status" value="1"/>
</dbReference>
<keyword evidence="5" id="KW-0694">RNA-binding</keyword>
<evidence type="ECO:0000256" key="5">
    <source>
        <dbReference type="ARBA" id="ARBA00022884"/>
    </source>
</evidence>
<keyword evidence="10" id="KW-1185">Reference proteome</keyword>
<dbReference type="InterPro" id="IPR051603">
    <property type="entry name" value="Zinc-ADH_QOR/CCCR"/>
</dbReference>
<dbReference type="InterPro" id="IPR011032">
    <property type="entry name" value="GroES-like_sf"/>
</dbReference>
<dbReference type="EMBL" id="CP026520">
    <property type="protein sequence ID" value="QAV20835.1"/>
    <property type="molecule type" value="Genomic_DNA"/>
</dbReference>
<dbReference type="PANTHER" id="PTHR44154">
    <property type="entry name" value="QUINONE OXIDOREDUCTASE"/>
    <property type="match status" value="1"/>
</dbReference>
<dbReference type="Pfam" id="PF08240">
    <property type="entry name" value="ADH_N"/>
    <property type="match status" value="1"/>
</dbReference>
<proteinExistence type="predicted"/>
<dbReference type="Gene3D" id="3.40.50.720">
    <property type="entry name" value="NAD(P)-binding Rossmann-like Domain"/>
    <property type="match status" value="1"/>
</dbReference>
<dbReference type="GO" id="GO:0003723">
    <property type="term" value="F:RNA binding"/>
    <property type="evidence" value="ECO:0007669"/>
    <property type="project" value="UniProtKB-KW"/>
</dbReference>
<dbReference type="RefSeq" id="WP_042233406.1">
    <property type="nucleotide sequence ID" value="NZ_CP026520.1"/>
</dbReference>
<evidence type="ECO:0000256" key="2">
    <source>
        <dbReference type="ARBA" id="ARBA00011881"/>
    </source>
</evidence>
<organism evidence="8 9">
    <name type="scientific">Paenibacillus chitinolyticus</name>
    <dbReference type="NCBI Taxonomy" id="79263"/>
    <lineage>
        <taxon>Bacteria</taxon>
        <taxon>Bacillati</taxon>
        <taxon>Bacillota</taxon>
        <taxon>Bacilli</taxon>
        <taxon>Bacillales</taxon>
        <taxon>Paenibacillaceae</taxon>
        <taxon>Paenibacillus</taxon>
    </lineage>
</organism>
<dbReference type="SMART" id="SM00829">
    <property type="entry name" value="PKS_ER"/>
    <property type="match status" value="1"/>
</dbReference>
<dbReference type="GO" id="GO:0005737">
    <property type="term" value="C:cytoplasm"/>
    <property type="evidence" value="ECO:0007669"/>
    <property type="project" value="UniProtKB-SubCell"/>
</dbReference>
<dbReference type="GO" id="GO:0008270">
    <property type="term" value="F:zinc ion binding"/>
    <property type="evidence" value="ECO:0007669"/>
    <property type="project" value="InterPro"/>
</dbReference>
<dbReference type="OrthoDB" id="9792162at2"/>
<name>A0A410X2J8_9BACL</name>
<dbReference type="GO" id="GO:0016491">
    <property type="term" value="F:oxidoreductase activity"/>
    <property type="evidence" value="ECO:0007669"/>
    <property type="project" value="InterPro"/>
</dbReference>
<evidence type="ECO:0000313" key="7">
    <source>
        <dbReference type="EMBL" id="MCY9599412.1"/>
    </source>
</evidence>
<dbReference type="GeneID" id="95378126"/>
<feature type="domain" description="Enoyl reductase (ER)" evidence="6">
    <location>
        <begin position="10"/>
        <end position="328"/>
    </location>
</feature>
<evidence type="ECO:0000256" key="3">
    <source>
        <dbReference type="ARBA" id="ARBA00022490"/>
    </source>
</evidence>
<keyword evidence="4" id="KW-0521">NADP</keyword>
<evidence type="ECO:0000313" key="9">
    <source>
        <dbReference type="Proteomes" id="UP000288943"/>
    </source>
</evidence>
<dbReference type="InterPro" id="IPR036291">
    <property type="entry name" value="NAD(P)-bd_dom_sf"/>
</dbReference>
<evidence type="ECO:0000313" key="8">
    <source>
        <dbReference type="EMBL" id="QAV20835.1"/>
    </source>
</evidence>
<reference evidence="7 10" key="2">
    <citation type="submission" date="2022-05" db="EMBL/GenBank/DDBJ databases">
        <title>Genome Sequencing of Bee-Associated Microbes.</title>
        <authorList>
            <person name="Dunlap C."/>
        </authorList>
    </citation>
    <scope>NUCLEOTIDE SEQUENCE [LARGE SCALE GENOMIC DNA]</scope>
    <source>
        <strain evidence="7 10">NRRL B-23120</strain>
    </source>
</reference>
<dbReference type="Gene3D" id="3.90.180.10">
    <property type="entry name" value="Medium-chain alcohol dehydrogenases, catalytic domain"/>
    <property type="match status" value="1"/>
</dbReference>
<dbReference type="EMBL" id="JAMDMJ010000042">
    <property type="protein sequence ID" value="MCY9599412.1"/>
    <property type="molecule type" value="Genomic_DNA"/>
</dbReference>
<dbReference type="PANTHER" id="PTHR44154:SF1">
    <property type="entry name" value="QUINONE OXIDOREDUCTASE"/>
    <property type="match status" value="1"/>
</dbReference>
<dbReference type="Proteomes" id="UP000288943">
    <property type="component" value="Chromosome"/>
</dbReference>
<dbReference type="Proteomes" id="UP001527202">
    <property type="component" value="Unassembled WGS sequence"/>
</dbReference>
<protein>
    <submittedName>
        <fullName evidence="8">Quinone oxidoreductase</fullName>
    </submittedName>
    <submittedName>
        <fullName evidence="7">Zinc-dependent alcohol dehydrogenase family protein</fullName>
    </submittedName>
</protein>
<dbReference type="InterPro" id="IPR002364">
    <property type="entry name" value="Quin_OxRdtase/zeta-crystal_CS"/>
</dbReference>
<dbReference type="CDD" id="cd08272">
    <property type="entry name" value="MDR6"/>
    <property type="match status" value="1"/>
</dbReference>
<evidence type="ECO:0000313" key="10">
    <source>
        <dbReference type="Proteomes" id="UP001527202"/>
    </source>
</evidence>
<reference evidence="8 9" key="1">
    <citation type="submission" date="2018-01" db="EMBL/GenBank/DDBJ databases">
        <title>The whole genome sequencing and assembly of Paenibacillus chitinolyticus KCCM 41400 strain.</title>
        <authorList>
            <person name="Kim J.-Y."/>
            <person name="Park M.-K."/>
            <person name="Lee Y.-J."/>
            <person name="Yi H."/>
            <person name="Bahn Y.-S."/>
            <person name="Kim J.F."/>
            <person name="Lee D.-W."/>
        </authorList>
    </citation>
    <scope>NUCLEOTIDE SEQUENCE [LARGE SCALE GENOMIC DNA]</scope>
    <source>
        <strain evidence="8 9">KCCM 41400</strain>
    </source>
</reference>
<dbReference type="KEGG" id="pchi:PC41400_25375"/>
<evidence type="ECO:0000259" key="6">
    <source>
        <dbReference type="SMART" id="SM00829"/>
    </source>
</evidence>
<keyword evidence="3" id="KW-0963">Cytoplasm</keyword>
<dbReference type="SUPFAM" id="SSF51735">
    <property type="entry name" value="NAD(P)-binding Rossmann-fold domains"/>
    <property type="match status" value="1"/>
</dbReference>
<gene>
    <name evidence="7" type="ORF">M5X16_27080</name>
    <name evidence="8" type="ORF">PC41400_25375</name>
</gene>
<evidence type="ECO:0000256" key="4">
    <source>
        <dbReference type="ARBA" id="ARBA00022857"/>
    </source>
</evidence>
<dbReference type="SUPFAM" id="SSF50129">
    <property type="entry name" value="GroES-like"/>
    <property type="match status" value="1"/>
</dbReference>
<comment type="subcellular location">
    <subcellularLocation>
        <location evidence="1">Cytoplasm</location>
    </subcellularLocation>
</comment>
<evidence type="ECO:0000256" key="1">
    <source>
        <dbReference type="ARBA" id="ARBA00004496"/>
    </source>
</evidence>
<dbReference type="AlphaFoldDB" id="A0A410X2J8"/>
<dbReference type="PROSITE" id="PS01162">
    <property type="entry name" value="QOR_ZETA_CRYSTAL"/>
    <property type="match status" value="1"/>
</dbReference>
<dbReference type="InterPro" id="IPR013154">
    <property type="entry name" value="ADH-like_N"/>
</dbReference>
<accession>A0A410X2J8</accession>
<dbReference type="InterPro" id="IPR020843">
    <property type="entry name" value="ER"/>
</dbReference>